<feature type="transmembrane region" description="Helical" evidence="1">
    <location>
        <begin position="229"/>
        <end position="247"/>
    </location>
</feature>
<dbReference type="EMBL" id="AP022593">
    <property type="protein sequence ID" value="BBY49773.1"/>
    <property type="molecule type" value="Genomic_DNA"/>
</dbReference>
<sequence>MTALAALNAERIKLTTIRSPLWSALAAAVLSLAVAVLQGATAYGAAGLAPSQAAMGVAVFGVPLLMVVSAMTVTGEYRSGTIRTTFAGTPNRTLVLVSKAVVAAGFSAACAAVLTVAAVVLARLAADPLLGAQLSLARAEVWGLVVALAVFAGVAAVLGVAVGALLRHAAGAVAVLLLWPLVVEPIVGNLPSLGARVGPWLPFNNAFVFADVQWLYSSYDMPWGPFGSLVYFVLVAAAVFVAATVVVNRRDA</sequence>
<feature type="transmembrane region" description="Helical" evidence="1">
    <location>
        <begin position="169"/>
        <end position="187"/>
    </location>
</feature>
<keyword evidence="3" id="KW-1185">Reference proteome</keyword>
<evidence type="ECO:0000313" key="3">
    <source>
        <dbReference type="Proteomes" id="UP000467428"/>
    </source>
</evidence>
<keyword evidence="1" id="KW-0472">Membrane</keyword>
<organism evidence="2 3">
    <name type="scientific">Mycolicibacterium arabiense</name>
    <dbReference type="NCBI Taxonomy" id="1286181"/>
    <lineage>
        <taxon>Bacteria</taxon>
        <taxon>Bacillati</taxon>
        <taxon>Actinomycetota</taxon>
        <taxon>Actinomycetes</taxon>
        <taxon>Mycobacteriales</taxon>
        <taxon>Mycobacteriaceae</taxon>
        <taxon>Mycolicibacterium</taxon>
    </lineage>
</organism>
<protein>
    <submittedName>
        <fullName evidence="2">ABC transporter permease</fullName>
    </submittedName>
</protein>
<proteinExistence type="predicted"/>
<feature type="transmembrane region" description="Helical" evidence="1">
    <location>
        <begin position="94"/>
        <end position="121"/>
    </location>
</feature>
<dbReference type="RefSeq" id="WP_163919347.1">
    <property type="nucleotide sequence ID" value="NZ_AP022593.1"/>
</dbReference>
<evidence type="ECO:0000313" key="2">
    <source>
        <dbReference type="EMBL" id="BBY49773.1"/>
    </source>
</evidence>
<geneLocation type="plasmid" evidence="3">
    <name>pjcm18538 dna</name>
</geneLocation>
<dbReference type="KEGG" id="marz:MARA_32410"/>
<feature type="transmembrane region" description="Helical" evidence="1">
    <location>
        <begin position="53"/>
        <end position="73"/>
    </location>
</feature>
<gene>
    <name evidence="2" type="ORF">MARA_32410</name>
</gene>
<keyword evidence="1" id="KW-0812">Transmembrane</keyword>
<keyword evidence="1" id="KW-1133">Transmembrane helix</keyword>
<dbReference type="Proteomes" id="UP000467428">
    <property type="component" value="Chromosome"/>
</dbReference>
<reference evidence="2 3" key="1">
    <citation type="journal article" date="2019" name="Emerg. Microbes Infect.">
        <title>Comprehensive subspecies identification of 175 nontuberculous mycobacteria species based on 7547 genomic profiles.</title>
        <authorList>
            <person name="Matsumoto Y."/>
            <person name="Kinjo T."/>
            <person name="Motooka D."/>
            <person name="Nabeya D."/>
            <person name="Jung N."/>
            <person name="Uechi K."/>
            <person name="Horii T."/>
            <person name="Iida T."/>
            <person name="Fujita J."/>
            <person name="Nakamura S."/>
        </authorList>
    </citation>
    <scope>NUCLEOTIDE SEQUENCE [LARGE SCALE GENOMIC DNA]</scope>
    <source>
        <strain evidence="2 3">JCM 18538</strain>
    </source>
</reference>
<evidence type="ECO:0000256" key="1">
    <source>
        <dbReference type="SAM" id="Phobius"/>
    </source>
</evidence>
<accession>A0A7I7RZ91</accession>
<feature type="transmembrane region" description="Helical" evidence="1">
    <location>
        <begin position="141"/>
        <end position="162"/>
    </location>
</feature>
<feature type="transmembrane region" description="Helical" evidence="1">
    <location>
        <begin position="21"/>
        <end position="41"/>
    </location>
</feature>
<name>A0A7I7RZ91_9MYCO</name>
<dbReference type="AlphaFoldDB" id="A0A7I7RZ91"/>